<gene>
    <name evidence="3" type="ORF">HPF_11810</name>
</gene>
<dbReference type="Pfam" id="PF17782">
    <property type="entry name" value="WHD_DprA"/>
    <property type="match status" value="1"/>
</dbReference>
<name>A0A4P6WXK8_HYDPS</name>
<reference evidence="3 4" key="1">
    <citation type="submission" date="2019-03" db="EMBL/GenBank/DDBJ databases">
        <authorList>
            <person name="Sebastian G."/>
            <person name="Baumann P."/>
            <person name="Ruckert C."/>
            <person name="Kalinowski J."/>
            <person name="Nebel B."/>
            <person name="Takors R."/>
            <person name="Blombach B."/>
        </authorList>
    </citation>
    <scope>NUCLEOTIDE SEQUENCE [LARGE SCALE GENOMIC DNA]</scope>
    <source>
        <strain evidence="3 4">DSM 1084</strain>
    </source>
</reference>
<dbReference type="EMBL" id="CP037867">
    <property type="protein sequence ID" value="QBM28377.1"/>
    <property type="molecule type" value="Genomic_DNA"/>
</dbReference>
<evidence type="ECO:0000313" key="3">
    <source>
        <dbReference type="EMBL" id="QBM28377.1"/>
    </source>
</evidence>
<accession>A0A4P6WXK8</accession>
<dbReference type="Gene3D" id="1.10.10.10">
    <property type="entry name" value="Winged helix-like DNA-binding domain superfamily/Winged helix DNA-binding domain"/>
    <property type="match status" value="1"/>
</dbReference>
<feature type="region of interest" description="Disordered" evidence="1">
    <location>
        <begin position="1"/>
        <end position="22"/>
    </location>
</feature>
<protein>
    <recommendedName>
        <fullName evidence="2">DprA winged helix domain-containing protein</fullName>
    </recommendedName>
</protein>
<sequence length="91" mass="10212">MSVKPNTTTQTQGTRAEPPVSQERKEALLKLIQVEPDHLSGLVHATGWGEDQTRMALLQLTVDGLVRRHNRSGRQYFEAVHRIESQSVSHA</sequence>
<keyword evidence="4" id="KW-1185">Reference proteome</keyword>
<organism evidence="3 4">
    <name type="scientific">Hydrogenophaga pseudoflava</name>
    <name type="common">Pseudomonas carboxydoflava</name>
    <dbReference type="NCBI Taxonomy" id="47421"/>
    <lineage>
        <taxon>Bacteria</taxon>
        <taxon>Pseudomonadati</taxon>
        <taxon>Pseudomonadota</taxon>
        <taxon>Betaproteobacteria</taxon>
        <taxon>Burkholderiales</taxon>
        <taxon>Comamonadaceae</taxon>
        <taxon>Hydrogenophaga</taxon>
    </lineage>
</organism>
<feature type="domain" description="DprA winged helix" evidence="2">
    <location>
        <begin position="16"/>
        <end position="69"/>
    </location>
</feature>
<feature type="compositionally biased region" description="Polar residues" evidence="1">
    <location>
        <begin position="1"/>
        <end position="14"/>
    </location>
</feature>
<dbReference type="InterPro" id="IPR036388">
    <property type="entry name" value="WH-like_DNA-bd_sf"/>
</dbReference>
<evidence type="ECO:0000259" key="2">
    <source>
        <dbReference type="Pfam" id="PF17782"/>
    </source>
</evidence>
<dbReference type="AlphaFoldDB" id="A0A4P6WXK8"/>
<evidence type="ECO:0000313" key="4">
    <source>
        <dbReference type="Proteomes" id="UP000293912"/>
    </source>
</evidence>
<dbReference type="Proteomes" id="UP000293912">
    <property type="component" value="Chromosome"/>
</dbReference>
<evidence type="ECO:0000256" key="1">
    <source>
        <dbReference type="SAM" id="MobiDB-lite"/>
    </source>
</evidence>
<dbReference type="InterPro" id="IPR041614">
    <property type="entry name" value="DprA_WH"/>
</dbReference>
<proteinExistence type="predicted"/>
<dbReference type="RefSeq" id="WP_133156711.1">
    <property type="nucleotide sequence ID" value="NZ_CP037867.1"/>
</dbReference>
<dbReference type="KEGG" id="hpse:HPF_11810"/>